<feature type="domain" description="Peptidase C14 caspase" evidence="5">
    <location>
        <begin position="816"/>
        <end position="1049"/>
    </location>
</feature>
<dbReference type="Proteomes" id="UP000682802">
    <property type="component" value="Chromosome 1"/>
</dbReference>
<protein>
    <submittedName>
        <fullName evidence="6">Caspase family protein</fullName>
    </submittedName>
</protein>
<dbReference type="PANTHER" id="PTHR44019">
    <property type="entry name" value="WD REPEAT-CONTAINING PROTEIN 55"/>
    <property type="match status" value="1"/>
</dbReference>
<dbReference type="PRINTS" id="PR00320">
    <property type="entry name" value="GPROTEINBRPT"/>
</dbReference>
<dbReference type="InterPro" id="IPR019775">
    <property type="entry name" value="WD40_repeat_CS"/>
</dbReference>
<sequence length="1202" mass="134570">MYLKILKLKLRLVITISLFFYAQCSFSQDANIALTFSQGHLGKVTSLDISKDGALIISAGEDRTIKIWDTGQERLLRTINAHEIGVADISLSKDKQFIVSAGLDHSVKVWETKSGKLVSSIDHLSDAIIEVRFKKDIIIYINAQGEVYHWDWLSKEKNKVHNWTAELTSGVSTFITSPKSNNTVIFGKFDGSVELWNISQKKIKKQKKLFEDWVADIIFLKQQNLIVCGGWDGKLISWNMDTDSVSDNGYLPDGTGVNTIKYSHSIEKVIITSRGNHAYFYTIDGDSLLLESEFSSREIITSAFSKRGDVVVVAYNDGEIALWEMKGLKLIASWKPIKDKAKGFSVSLVAQCIAVSSESGALRLWKLGSREDLMKWKAHDQEISNTKFKSNGQLVTTSLDSTIKIWDNGSNFKLSHQYKVNAPIYHSYLLPNDSTLLYSDNAGNLFSINTNKVKSKPTLVYSSYNQISVITASISGSKIAIGFSDRKVVVVPIADLNEKIEFRSKDRLITSLSFSNDENSLIVGGKNKLSLWDLTSTTLKRSVDVENKILSAKFTYDNKYVIAAEENGRLLTFSNDLSSIIYDYKQSKGNVVDVLDFPGKQVFLTLSNDLGVGIWDLESDLRYGVVLSDGDVGWVVQHNSGLFDASESNMKNLYYVAGNETIDLIQLQDMYWEPSLGSKLFMGSELRVVPVLTDILLYPEASMYKKGGKLFVEVVDRGGGIGKVAVLVNGKEVLSDISEYKMNTTLNKINLLHQKQNKNRYSIPLDSLSYLFEGGGNLNNITIKVENLEGTLSGRGLTIKHKSKNEDQTIPSFYGIVVGVSDYRGTTLDLKYAATDAEKIASSIKSSAQELFGEHRVHVELFSTGSTDPKHQPNKQNIKLAFDSLQQLATPADVLFVFLAGHGMSVKEKNGDEDFFFLTKDISTADLTDNRIKEAYAIAGKEWLDWMKKIPITRQVFIMDACNAGKFAETIIASRNIDEEAVRLRALERVRTRSGMYLLAGSAADKVSYESSMYGQGLLTYSILDYLKRGNLRKGEFLDVQMMFGNSVDEVPRLAERFGALQQPEMRIPQGGDSFDIGRVTEDVKSNISISSNLARIRMSDFEEDSIWTDPLQLSAYFDRRLLQLSEGKNSGYNSFTFTPYAKGEGVFQLKGKYTEYDNAIQVVIKIIEDNEVKHSFKTEAENREILIDKAIFEVVSYFKDN</sequence>
<dbReference type="Gene3D" id="2.130.10.10">
    <property type="entry name" value="YVTN repeat-like/Quinoprotein amine dehydrogenase"/>
    <property type="match status" value="3"/>
</dbReference>
<dbReference type="InterPro" id="IPR011600">
    <property type="entry name" value="Pept_C14_caspase"/>
</dbReference>
<dbReference type="Pfam" id="PF00656">
    <property type="entry name" value="Peptidase_C14"/>
    <property type="match status" value="1"/>
</dbReference>
<dbReference type="Pfam" id="PF00400">
    <property type="entry name" value="WD40"/>
    <property type="match status" value="3"/>
</dbReference>
<dbReference type="InterPro" id="IPR020472">
    <property type="entry name" value="WD40_PAC1"/>
</dbReference>
<organism evidence="6 7">
    <name type="scientific">Flammeovirga kamogawensis</name>
    <dbReference type="NCBI Taxonomy" id="373891"/>
    <lineage>
        <taxon>Bacteria</taxon>
        <taxon>Pseudomonadati</taxon>
        <taxon>Bacteroidota</taxon>
        <taxon>Cytophagia</taxon>
        <taxon>Cytophagales</taxon>
        <taxon>Flammeovirgaceae</taxon>
        <taxon>Flammeovirga</taxon>
    </lineage>
</organism>
<dbReference type="SUPFAM" id="SSF50978">
    <property type="entry name" value="WD40 repeat-like"/>
    <property type="match status" value="2"/>
</dbReference>
<name>A0ABX8GXN2_9BACT</name>
<evidence type="ECO:0000313" key="6">
    <source>
        <dbReference type="EMBL" id="QWG08179.1"/>
    </source>
</evidence>
<dbReference type="RefSeq" id="WP_144075556.1">
    <property type="nucleotide sequence ID" value="NZ_CP076128.1"/>
</dbReference>
<dbReference type="PANTHER" id="PTHR44019:SF8">
    <property type="entry name" value="POC1 CENTRIOLAR PROTEIN HOMOLOG"/>
    <property type="match status" value="1"/>
</dbReference>
<feature type="repeat" description="WD" evidence="3">
    <location>
        <begin position="79"/>
        <end position="120"/>
    </location>
</feature>
<dbReference type="InterPro" id="IPR029030">
    <property type="entry name" value="Caspase-like_dom_sf"/>
</dbReference>
<dbReference type="InterPro" id="IPR015943">
    <property type="entry name" value="WD40/YVTN_repeat-like_dom_sf"/>
</dbReference>
<dbReference type="SMART" id="SM00320">
    <property type="entry name" value="WD40"/>
    <property type="match status" value="11"/>
</dbReference>
<gene>
    <name evidence="6" type="ORF">KM029_04365</name>
</gene>
<dbReference type="PROSITE" id="PS00678">
    <property type="entry name" value="WD_REPEATS_1"/>
    <property type="match status" value="1"/>
</dbReference>
<dbReference type="Gene3D" id="3.40.50.1460">
    <property type="match status" value="1"/>
</dbReference>
<dbReference type="PROSITE" id="PS50082">
    <property type="entry name" value="WD_REPEATS_2"/>
    <property type="match status" value="3"/>
</dbReference>
<dbReference type="InterPro" id="IPR050505">
    <property type="entry name" value="WDR55/POC1"/>
</dbReference>
<evidence type="ECO:0000256" key="1">
    <source>
        <dbReference type="ARBA" id="ARBA00022574"/>
    </source>
</evidence>
<accession>A0ABX8GXN2</accession>
<evidence type="ECO:0000313" key="7">
    <source>
        <dbReference type="Proteomes" id="UP000682802"/>
    </source>
</evidence>
<dbReference type="PROSITE" id="PS50294">
    <property type="entry name" value="WD_REPEATS_REGION"/>
    <property type="match status" value="3"/>
</dbReference>
<dbReference type="InterPro" id="IPR036322">
    <property type="entry name" value="WD40_repeat_dom_sf"/>
</dbReference>
<dbReference type="SUPFAM" id="SSF52129">
    <property type="entry name" value="Caspase-like"/>
    <property type="match status" value="1"/>
</dbReference>
<feature type="repeat" description="WD" evidence="3">
    <location>
        <begin position="37"/>
        <end position="78"/>
    </location>
</feature>
<keyword evidence="4" id="KW-0732">Signal</keyword>
<keyword evidence="1 3" id="KW-0853">WD repeat</keyword>
<evidence type="ECO:0000256" key="2">
    <source>
        <dbReference type="ARBA" id="ARBA00022737"/>
    </source>
</evidence>
<proteinExistence type="predicted"/>
<feature type="repeat" description="WD" evidence="3">
    <location>
        <begin position="376"/>
        <end position="407"/>
    </location>
</feature>
<dbReference type="InterPro" id="IPR001680">
    <property type="entry name" value="WD40_rpt"/>
</dbReference>
<feature type="signal peptide" evidence="4">
    <location>
        <begin position="1"/>
        <end position="22"/>
    </location>
</feature>
<feature type="chain" id="PRO_5047467357" evidence="4">
    <location>
        <begin position="23"/>
        <end position="1202"/>
    </location>
</feature>
<keyword evidence="7" id="KW-1185">Reference proteome</keyword>
<keyword evidence="2" id="KW-0677">Repeat</keyword>
<evidence type="ECO:0000256" key="3">
    <source>
        <dbReference type="PROSITE-ProRule" id="PRU00221"/>
    </source>
</evidence>
<dbReference type="EMBL" id="CP076128">
    <property type="protein sequence ID" value="QWG08179.1"/>
    <property type="molecule type" value="Genomic_DNA"/>
</dbReference>
<evidence type="ECO:0000259" key="5">
    <source>
        <dbReference type="Pfam" id="PF00656"/>
    </source>
</evidence>
<evidence type="ECO:0000256" key="4">
    <source>
        <dbReference type="SAM" id="SignalP"/>
    </source>
</evidence>
<reference evidence="6 7" key="1">
    <citation type="submission" date="2021-05" db="EMBL/GenBank/DDBJ databases">
        <title>Comparative genomic studies on the polysaccharide-degrading batcterial strains of the Flammeovirga genus.</title>
        <authorList>
            <person name="Zewei F."/>
            <person name="Zheng Z."/>
            <person name="Yu L."/>
            <person name="Ruyue G."/>
            <person name="Yanhong M."/>
            <person name="Yuanyuan C."/>
            <person name="Jingyan G."/>
            <person name="Wenjun H."/>
        </authorList>
    </citation>
    <scope>NUCLEOTIDE SEQUENCE [LARGE SCALE GENOMIC DNA]</scope>
    <source>
        <strain evidence="6 7">YS10</strain>
    </source>
</reference>